<keyword evidence="5" id="KW-1185">Reference proteome</keyword>
<dbReference type="PIRSF" id="PIRSF017316">
    <property type="entry name" value="Pesterase_C1039"/>
    <property type="match status" value="1"/>
</dbReference>
<dbReference type="EMBL" id="JAHBCI010000001">
    <property type="protein sequence ID" value="KAG9508090.1"/>
    <property type="molecule type" value="Genomic_DNA"/>
</dbReference>
<dbReference type="GO" id="GO:0005576">
    <property type="term" value="C:extracellular region"/>
    <property type="evidence" value="ECO:0007669"/>
    <property type="project" value="UniProtKB-ARBA"/>
</dbReference>
<evidence type="ECO:0000259" key="3">
    <source>
        <dbReference type="Pfam" id="PF21953"/>
    </source>
</evidence>
<dbReference type="Pfam" id="PF00149">
    <property type="entry name" value="Metallophos"/>
    <property type="match status" value="1"/>
</dbReference>
<evidence type="ECO:0008006" key="6">
    <source>
        <dbReference type="Google" id="ProtNLM"/>
    </source>
</evidence>
<evidence type="ECO:0000256" key="1">
    <source>
        <dbReference type="SAM" id="SignalP"/>
    </source>
</evidence>
<dbReference type="InterPro" id="IPR029052">
    <property type="entry name" value="Metallo-depent_PP-like"/>
</dbReference>
<dbReference type="FunFam" id="3.90.780.10:FF:000009">
    <property type="entry name" value="Ser/Thr protein phosphatase family"/>
    <property type="match status" value="1"/>
</dbReference>
<evidence type="ECO:0000313" key="4">
    <source>
        <dbReference type="EMBL" id="KAG9508090.1"/>
    </source>
</evidence>
<reference evidence="4" key="1">
    <citation type="journal article" date="2021" name="Mol. Plant Microbe Interact.">
        <title>Telomere to telomere genome assembly of Fusarium musae F31, causal agent of crown rot disease of banana.</title>
        <authorList>
            <person name="Degradi L."/>
            <person name="Tava V."/>
            <person name="Kunova A."/>
            <person name="Cortesi P."/>
            <person name="Saracchi M."/>
            <person name="Pasquali M."/>
        </authorList>
    </citation>
    <scope>NUCLEOTIDE SEQUENCE</scope>
    <source>
        <strain evidence="4">F31</strain>
    </source>
</reference>
<dbReference type="SUPFAM" id="SSF55816">
    <property type="entry name" value="5'-nucleotidase (syn. UDP-sugar hydrolase), C-terminal domain"/>
    <property type="match status" value="1"/>
</dbReference>
<accession>A0A9P8DTR3</accession>
<dbReference type="Gene3D" id="3.60.21.10">
    <property type="match status" value="1"/>
</dbReference>
<dbReference type="FunFam" id="3.90.780.10:FF:000008">
    <property type="entry name" value="Ser/Thr protein phosphatase family"/>
    <property type="match status" value="1"/>
</dbReference>
<proteinExistence type="predicted"/>
<dbReference type="PROSITE" id="PS51257">
    <property type="entry name" value="PROKAR_LIPOPROTEIN"/>
    <property type="match status" value="1"/>
</dbReference>
<dbReference type="InterPro" id="IPR006179">
    <property type="entry name" value="5_nucleotidase/apyrase"/>
</dbReference>
<dbReference type="PANTHER" id="PTHR11575">
    <property type="entry name" value="5'-NUCLEOTIDASE-RELATED"/>
    <property type="match status" value="1"/>
</dbReference>
<dbReference type="PANTHER" id="PTHR11575:SF43">
    <property type="entry name" value="SER_THR PROTEIN PHOSPHATASE FAMILY (AFU_ORTHOLOGUE AFUA_3G04160)"/>
    <property type="match status" value="1"/>
</dbReference>
<dbReference type="InterPro" id="IPR041823">
    <property type="entry name" value="YHR202W_N"/>
</dbReference>
<dbReference type="Pfam" id="PF21953">
    <property type="entry name" value="NadN_nucleosid_C"/>
    <property type="match status" value="1"/>
</dbReference>
<dbReference type="SUPFAM" id="SSF56300">
    <property type="entry name" value="Metallo-dependent phosphatases"/>
    <property type="match status" value="1"/>
</dbReference>
<keyword evidence="1" id="KW-0732">Signal</keyword>
<dbReference type="GO" id="GO:0005829">
    <property type="term" value="C:cytosol"/>
    <property type="evidence" value="ECO:0007669"/>
    <property type="project" value="TreeGrafter"/>
</dbReference>
<dbReference type="GO" id="GO:0016787">
    <property type="term" value="F:hydrolase activity"/>
    <property type="evidence" value="ECO:0007669"/>
    <property type="project" value="InterPro"/>
</dbReference>
<dbReference type="GO" id="GO:0009166">
    <property type="term" value="P:nucleotide catabolic process"/>
    <property type="evidence" value="ECO:0007669"/>
    <property type="project" value="InterPro"/>
</dbReference>
<dbReference type="AlphaFoldDB" id="A0A9P8DTR3"/>
<dbReference type="FunFam" id="3.60.21.10:FF:000043">
    <property type="entry name" value="Ser/Thr protein phosphatase family"/>
    <property type="match status" value="1"/>
</dbReference>
<dbReference type="Gene3D" id="3.90.780.10">
    <property type="entry name" value="5'-Nucleotidase, C-terminal domain"/>
    <property type="match status" value="2"/>
</dbReference>
<dbReference type="KEGG" id="fmu:J7337_001650"/>
<dbReference type="GeneID" id="68309507"/>
<dbReference type="InterPro" id="IPR014485">
    <property type="entry name" value="Pesterase_C1039"/>
</dbReference>
<dbReference type="CDD" id="cd07407">
    <property type="entry name" value="MPP_YHR202W_N"/>
    <property type="match status" value="1"/>
</dbReference>
<feature type="chain" id="PRO_5040408320" description="Calcineurin-like phosphoesterase domain-containing protein" evidence="1">
    <location>
        <begin position="21"/>
        <end position="608"/>
    </location>
</feature>
<evidence type="ECO:0000259" key="2">
    <source>
        <dbReference type="Pfam" id="PF00149"/>
    </source>
</evidence>
<dbReference type="InterPro" id="IPR036907">
    <property type="entry name" value="5'-Nucleotdase_C_sf"/>
</dbReference>
<feature type="domain" description="Putative 5'-nucleotidase C-terminal" evidence="3">
    <location>
        <begin position="365"/>
        <end position="568"/>
    </location>
</feature>
<feature type="domain" description="Calcineurin-like phosphoesterase" evidence="2">
    <location>
        <begin position="42"/>
        <end position="265"/>
    </location>
</feature>
<dbReference type="RefSeq" id="XP_044687089.1">
    <property type="nucleotide sequence ID" value="XM_044819387.1"/>
</dbReference>
<dbReference type="InterPro" id="IPR004843">
    <property type="entry name" value="Calcineurin-like_PHP"/>
</dbReference>
<organism evidence="4 5">
    <name type="scientific">Fusarium musae</name>
    <dbReference type="NCBI Taxonomy" id="1042133"/>
    <lineage>
        <taxon>Eukaryota</taxon>
        <taxon>Fungi</taxon>
        <taxon>Dikarya</taxon>
        <taxon>Ascomycota</taxon>
        <taxon>Pezizomycotina</taxon>
        <taxon>Sordariomycetes</taxon>
        <taxon>Hypocreomycetidae</taxon>
        <taxon>Hypocreales</taxon>
        <taxon>Nectriaceae</taxon>
        <taxon>Fusarium</taxon>
    </lineage>
</organism>
<dbReference type="Proteomes" id="UP000827133">
    <property type="component" value="Unassembled WGS sequence"/>
</dbReference>
<feature type="signal peptide" evidence="1">
    <location>
        <begin position="1"/>
        <end position="20"/>
    </location>
</feature>
<gene>
    <name evidence="4" type="ORF">J7337_001650</name>
</gene>
<name>A0A9P8DTR3_9HYPO</name>
<protein>
    <recommendedName>
        <fullName evidence="6">Calcineurin-like phosphoesterase domain-containing protein</fullName>
    </recommendedName>
</protein>
<evidence type="ECO:0000313" key="5">
    <source>
        <dbReference type="Proteomes" id="UP000827133"/>
    </source>
</evidence>
<dbReference type="InterPro" id="IPR053828">
    <property type="entry name" value="Nucleosidase_C"/>
</dbReference>
<comment type="caution">
    <text evidence="4">The sequence shown here is derived from an EMBL/GenBank/DDBJ whole genome shotgun (WGS) entry which is preliminary data.</text>
</comment>
<sequence>MILRSKIPAVGSALVAVACASQPGAIEPIPGPMRDLTWGQLNFIHTTDTHGWIGGHFQEPQYSADWGDYISFTKHMRKQADEQGTDLLVIDTGDRIEGNGLYDASSPKGLFQYDIYAEADVDILCTGNHELYKAYSADKEHNTTVPNYKGKYLASNLDYLDFKTGDRVPQAQRYKKFKTKNQGLEIVAFGFLFDFTGNANNTVVQPVEDTIKEDWFQEAIREKPDLFVVIGHVGLRMEEFKVIFTAIRKQNWHIPIAFFGGHAHVRDAVQYDSKAFAIASGRYFETIGWMSIDGISKGSTKEVEAAASPTFTRRYIDNNLYGLHYHTGLNESTFPTADGKRVTQMITRARKALQLDYKFGCAPKTLWMTRTKYTDEDSIYYWISNQLLPDIITRKDRKDKARLAIFNTGGIRFDIFKGGFTRDSTYAVSPFTSGFSYIPDVPYKAASKVIDLLNSAGKILSENGADVKLLAMPEQAFPAPAMKAMFEANKEDEDEKRLELRSFLDKPDLTSGYTTKDDIGTDGDDTIHEPVNFYEQPNCVQAEINMPEKGDPETVDFVFLDFIQPWIIPALKFAGAGDYSDADVQRYIDGTFTYHMAQWISKNWQGDC</sequence>